<organism evidence="2 3">
    <name type="scientific">Panicum miliaceum</name>
    <name type="common">Proso millet</name>
    <name type="synonym">Broomcorn millet</name>
    <dbReference type="NCBI Taxonomy" id="4540"/>
    <lineage>
        <taxon>Eukaryota</taxon>
        <taxon>Viridiplantae</taxon>
        <taxon>Streptophyta</taxon>
        <taxon>Embryophyta</taxon>
        <taxon>Tracheophyta</taxon>
        <taxon>Spermatophyta</taxon>
        <taxon>Magnoliopsida</taxon>
        <taxon>Liliopsida</taxon>
        <taxon>Poales</taxon>
        <taxon>Poaceae</taxon>
        <taxon>PACMAD clade</taxon>
        <taxon>Panicoideae</taxon>
        <taxon>Panicodae</taxon>
        <taxon>Paniceae</taxon>
        <taxon>Panicinae</taxon>
        <taxon>Panicum</taxon>
        <taxon>Panicum sect. Panicum</taxon>
    </lineage>
</organism>
<accession>A0A3L6TH84</accession>
<gene>
    <name evidence="2" type="ORF">C2845_PM01G18420</name>
</gene>
<dbReference type="Proteomes" id="UP000275267">
    <property type="component" value="Unassembled WGS sequence"/>
</dbReference>
<evidence type="ECO:0000313" key="3">
    <source>
        <dbReference type="Proteomes" id="UP000275267"/>
    </source>
</evidence>
<feature type="compositionally biased region" description="Pro residues" evidence="1">
    <location>
        <begin position="12"/>
        <end position="22"/>
    </location>
</feature>
<keyword evidence="3" id="KW-1185">Reference proteome</keyword>
<feature type="compositionally biased region" description="Basic residues" evidence="1">
    <location>
        <begin position="1"/>
        <end position="11"/>
    </location>
</feature>
<evidence type="ECO:0000313" key="2">
    <source>
        <dbReference type="EMBL" id="RLN39689.1"/>
    </source>
</evidence>
<name>A0A3L6TH84_PANMI</name>
<dbReference type="EMBL" id="PQIB02000001">
    <property type="protein sequence ID" value="RLN39689.1"/>
    <property type="molecule type" value="Genomic_DNA"/>
</dbReference>
<sequence>MSLIRSQKKRTPQPPPLPPPGAPIAAPSVPLLPPVASPICGGAGIRSLRTSSLLVFFQVWLSSDICKVAATMTLWNKVSPASPYLDDVRSDADEKPVRVGSARSSRCSCCVNQEMQLAVFCCGDFDLFFRFVLRQDLVSSTLYFGGEGLQACVAWGVPLADVR</sequence>
<proteinExistence type="predicted"/>
<protein>
    <submittedName>
        <fullName evidence="2">Uncharacterized protein</fullName>
    </submittedName>
</protein>
<feature type="region of interest" description="Disordered" evidence="1">
    <location>
        <begin position="1"/>
        <end position="24"/>
    </location>
</feature>
<comment type="caution">
    <text evidence="2">The sequence shown here is derived from an EMBL/GenBank/DDBJ whole genome shotgun (WGS) entry which is preliminary data.</text>
</comment>
<dbReference type="AlphaFoldDB" id="A0A3L6TH84"/>
<evidence type="ECO:0000256" key="1">
    <source>
        <dbReference type="SAM" id="MobiDB-lite"/>
    </source>
</evidence>
<reference evidence="3" key="1">
    <citation type="journal article" date="2019" name="Nat. Commun.">
        <title>The genome of broomcorn millet.</title>
        <authorList>
            <person name="Zou C."/>
            <person name="Miki D."/>
            <person name="Li D."/>
            <person name="Tang Q."/>
            <person name="Xiao L."/>
            <person name="Rajput S."/>
            <person name="Deng P."/>
            <person name="Jia W."/>
            <person name="Huang R."/>
            <person name="Zhang M."/>
            <person name="Sun Y."/>
            <person name="Hu J."/>
            <person name="Fu X."/>
            <person name="Schnable P.S."/>
            <person name="Li F."/>
            <person name="Zhang H."/>
            <person name="Feng B."/>
            <person name="Zhu X."/>
            <person name="Liu R."/>
            <person name="Schnable J.C."/>
            <person name="Zhu J.-K."/>
            <person name="Zhang H."/>
        </authorList>
    </citation>
    <scope>NUCLEOTIDE SEQUENCE [LARGE SCALE GENOMIC DNA]</scope>
</reference>